<dbReference type="EMBL" id="FNNP01000002">
    <property type="protein sequence ID" value="SDX03485.1"/>
    <property type="molecule type" value="Genomic_DNA"/>
</dbReference>
<gene>
    <name evidence="1" type="ORF">SAMN05444358_102253</name>
</gene>
<dbReference type="Proteomes" id="UP000183400">
    <property type="component" value="Unassembled WGS sequence"/>
</dbReference>
<sequence length="78" mass="8938">MEVSGATKLKALECENAKLNWWLADRLLDNITQCLFCRLDGDNGTELTRRAILKWANGNGNDWHSIDTGKLQRKFFIV</sequence>
<proteinExistence type="predicted"/>
<organism evidence="1 2">
    <name type="scientific">Ruegeria halocynthiae</name>
    <dbReference type="NCBI Taxonomy" id="985054"/>
    <lineage>
        <taxon>Bacteria</taxon>
        <taxon>Pseudomonadati</taxon>
        <taxon>Pseudomonadota</taxon>
        <taxon>Alphaproteobacteria</taxon>
        <taxon>Rhodobacterales</taxon>
        <taxon>Roseobacteraceae</taxon>
        <taxon>Ruegeria</taxon>
    </lineage>
</organism>
<protein>
    <submittedName>
        <fullName evidence="1">Uncharacterized protein</fullName>
    </submittedName>
</protein>
<dbReference type="STRING" id="985054.SAMN05444358_102253"/>
<dbReference type="OrthoDB" id="9813285at2"/>
<evidence type="ECO:0000313" key="1">
    <source>
        <dbReference type="EMBL" id="SDX03485.1"/>
    </source>
</evidence>
<name>A0A1H2YET4_9RHOB</name>
<dbReference type="AlphaFoldDB" id="A0A1H2YET4"/>
<accession>A0A1H2YET4</accession>
<evidence type="ECO:0000313" key="2">
    <source>
        <dbReference type="Proteomes" id="UP000183400"/>
    </source>
</evidence>
<keyword evidence="2" id="KW-1185">Reference proteome</keyword>
<reference evidence="2" key="1">
    <citation type="submission" date="2016-10" db="EMBL/GenBank/DDBJ databases">
        <authorList>
            <person name="Varghese N."/>
            <person name="Submissions S."/>
        </authorList>
    </citation>
    <scope>NUCLEOTIDE SEQUENCE [LARGE SCALE GENOMIC DNA]</scope>
    <source>
        <strain evidence="2">DSM 27839</strain>
    </source>
</reference>
<dbReference type="RefSeq" id="WP_074736765.1">
    <property type="nucleotide sequence ID" value="NZ_FNNP01000002.1"/>
</dbReference>